<feature type="DNA-binding region" description="H-T-H motif" evidence="2">
    <location>
        <begin position="49"/>
        <end position="68"/>
    </location>
</feature>
<dbReference type="InterPro" id="IPR009057">
    <property type="entry name" value="Homeodomain-like_sf"/>
</dbReference>
<comment type="caution">
    <text evidence="4">The sequence shown here is derived from an EMBL/GenBank/DDBJ whole genome shotgun (WGS) entry which is preliminary data.</text>
</comment>
<dbReference type="RefSeq" id="WP_378977484.1">
    <property type="nucleotide sequence ID" value="NZ_JBHTBJ010000061.1"/>
</dbReference>
<evidence type="ECO:0000256" key="1">
    <source>
        <dbReference type="ARBA" id="ARBA00023125"/>
    </source>
</evidence>
<dbReference type="InterPro" id="IPR001647">
    <property type="entry name" value="HTH_TetR"/>
</dbReference>
<dbReference type="PANTHER" id="PTHR30055:SF146">
    <property type="entry name" value="HTH-TYPE TRANSCRIPTIONAL DUAL REGULATOR CECR"/>
    <property type="match status" value="1"/>
</dbReference>
<dbReference type="InterPro" id="IPR039536">
    <property type="entry name" value="TetR_C_Proteobacteria"/>
</dbReference>
<organism evidence="4 5">
    <name type="scientific">Paractinoplanes rhizophilus</name>
    <dbReference type="NCBI Taxonomy" id="1416877"/>
    <lineage>
        <taxon>Bacteria</taxon>
        <taxon>Bacillati</taxon>
        <taxon>Actinomycetota</taxon>
        <taxon>Actinomycetes</taxon>
        <taxon>Micromonosporales</taxon>
        <taxon>Micromonosporaceae</taxon>
        <taxon>Paractinoplanes</taxon>
    </lineage>
</organism>
<evidence type="ECO:0000259" key="3">
    <source>
        <dbReference type="PROSITE" id="PS50977"/>
    </source>
</evidence>
<feature type="domain" description="HTH tetR-type" evidence="3">
    <location>
        <begin position="27"/>
        <end position="86"/>
    </location>
</feature>
<dbReference type="EMBL" id="JBHTBJ010000061">
    <property type="protein sequence ID" value="MFC7279805.1"/>
    <property type="molecule type" value="Genomic_DNA"/>
</dbReference>
<dbReference type="Gene3D" id="1.10.357.10">
    <property type="entry name" value="Tetracycline Repressor, domain 2"/>
    <property type="match status" value="2"/>
</dbReference>
<evidence type="ECO:0000313" key="4">
    <source>
        <dbReference type="EMBL" id="MFC7279805.1"/>
    </source>
</evidence>
<dbReference type="PROSITE" id="PS50977">
    <property type="entry name" value="HTH_TETR_2"/>
    <property type="match status" value="1"/>
</dbReference>
<proteinExistence type="predicted"/>
<dbReference type="InterPro" id="IPR050109">
    <property type="entry name" value="HTH-type_TetR-like_transc_reg"/>
</dbReference>
<accession>A0ABW2I4H8</accession>
<protein>
    <submittedName>
        <fullName evidence="4">TetR/AcrR family transcriptional regulator</fullName>
    </submittedName>
</protein>
<dbReference type="PRINTS" id="PR00455">
    <property type="entry name" value="HTHTETR"/>
</dbReference>
<keyword evidence="5" id="KW-1185">Reference proteome</keyword>
<dbReference type="SUPFAM" id="SSF46689">
    <property type="entry name" value="Homeodomain-like"/>
    <property type="match status" value="1"/>
</dbReference>
<keyword evidence="1 2" id="KW-0238">DNA-binding</keyword>
<dbReference type="Pfam" id="PF14246">
    <property type="entry name" value="TetR_C_7"/>
    <property type="match status" value="1"/>
</dbReference>
<evidence type="ECO:0000256" key="2">
    <source>
        <dbReference type="PROSITE-ProRule" id="PRU00335"/>
    </source>
</evidence>
<reference evidence="5" key="1">
    <citation type="journal article" date="2019" name="Int. J. Syst. Evol. Microbiol.">
        <title>The Global Catalogue of Microorganisms (GCM) 10K type strain sequencing project: providing services to taxonomists for standard genome sequencing and annotation.</title>
        <authorList>
            <consortium name="The Broad Institute Genomics Platform"/>
            <consortium name="The Broad Institute Genome Sequencing Center for Infectious Disease"/>
            <person name="Wu L."/>
            <person name="Ma J."/>
        </authorList>
    </citation>
    <scope>NUCLEOTIDE SEQUENCE [LARGE SCALE GENOMIC DNA]</scope>
    <source>
        <strain evidence="5">XZYJT-10</strain>
    </source>
</reference>
<gene>
    <name evidence="4" type="ORF">ACFQS1_38100</name>
</gene>
<dbReference type="Pfam" id="PF00440">
    <property type="entry name" value="TetR_N"/>
    <property type="match status" value="1"/>
</dbReference>
<name>A0ABW2I4H8_9ACTN</name>
<evidence type="ECO:0000313" key="5">
    <source>
        <dbReference type="Proteomes" id="UP001596548"/>
    </source>
</evidence>
<dbReference type="Proteomes" id="UP001596548">
    <property type="component" value="Unassembled WGS sequence"/>
</dbReference>
<sequence length="277" mass="29849">MVSTIARRDGLVQRWRRIGFVTGVPSQAKRQAILEAAIETFLHSGYAASVDEIAAVAGVGKQTVYRHFHDKQTLFLAAVAAARAVTTDQRAVTADQVAAGHDKGHRAFARDDAATTNQMRAGHDKGDWTFAPGDPATADRVDAGHDKGDWTFARDDPATVLTGIGERVLAAALSPTVAALHRLTIAEIGNHPELSAHWGDGAEPFIDQKPAAYLRRWDESGVLDVPDPARAARQFAYLLITEGRMASAYGTKHLTAERLHTIAAETADLIVRAHRPA</sequence>
<dbReference type="PANTHER" id="PTHR30055">
    <property type="entry name" value="HTH-TYPE TRANSCRIPTIONAL REGULATOR RUTR"/>
    <property type="match status" value="1"/>
</dbReference>